<dbReference type="EMBL" id="ML738324">
    <property type="protein sequence ID" value="KAE8313552.1"/>
    <property type="molecule type" value="Genomic_DNA"/>
</dbReference>
<accession>A0A5N6VYX5</accession>
<name>A0A5N6VYX5_9EURO</name>
<gene>
    <name evidence="1" type="ORF">BDV41DRAFT_536227</name>
</gene>
<reference evidence="2" key="1">
    <citation type="submission" date="2019-04" db="EMBL/GenBank/DDBJ databases">
        <title>Friends and foes A comparative genomics studyof 23 Aspergillus species from section Flavi.</title>
        <authorList>
            <consortium name="DOE Joint Genome Institute"/>
            <person name="Kjaerbolling I."/>
            <person name="Vesth T."/>
            <person name="Frisvad J.C."/>
            <person name="Nybo J.L."/>
            <person name="Theobald S."/>
            <person name="Kildgaard S."/>
            <person name="Isbrandt T."/>
            <person name="Kuo A."/>
            <person name="Sato A."/>
            <person name="Lyhne E.K."/>
            <person name="Kogle M.E."/>
            <person name="Wiebenga A."/>
            <person name="Kun R.S."/>
            <person name="Lubbers R.J."/>
            <person name="Makela M.R."/>
            <person name="Barry K."/>
            <person name="Chovatia M."/>
            <person name="Clum A."/>
            <person name="Daum C."/>
            <person name="Haridas S."/>
            <person name="He G."/>
            <person name="LaButti K."/>
            <person name="Lipzen A."/>
            <person name="Mondo S."/>
            <person name="Riley R."/>
            <person name="Salamov A."/>
            <person name="Simmons B.A."/>
            <person name="Magnuson J.K."/>
            <person name="Henrissat B."/>
            <person name="Mortensen U.H."/>
            <person name="Larsen T.O."/>
            <person name="Devries R.P."/>
            <person name="Grigoriev I.V."/>
            <person name="Machida M."/>
            <person name="Baker S.E."/>
            <person name="Andersen M.R."/>
        </authorList>
    </citation>
    <scope>NUCLEOTIDE SEQUENCE [LARGE SCALE GENOMIC DNA]</scope>
    <source>
        <strain evidence="2">CBS 130015</strain>
    </source>
</reference>
<proteinExistence type="predicted"/>
<evidence type="ECO:0000313" key="2">
    <source>
        <dbReference type="Proteomes" id="UP000325433"/>
    </source>
</evidence>
<dbReference type="Proteomes" id="UP000325433">
    <property type="component" value="Unassembled WGS sequence"/>
</dbReference>
<organism evidence="1 2">
    <name type="scientific">Aspergillus transmontanensis</name>
    <dbReference type="NCBI Taxonomy" id="1034304"/>
    <lineage>
        <taxon>Eukaryota</taxon>
        <taxon>Fungi</taxon>
        <taxon>Dikarya</taxon>
        <taxon>Ascomycota</taxon>
        <taxon>Pezizomycotina</taxon>
        <taxon>Eurotiomycetes</taxon>
        <taxon>Eurotiomycetidae</taxon>
        <taxon>Eurotiales</taxon>
        <taxon>Aspergillaceae</taxon>
        <taxon>Aspergillus</taxon>
        <taxon>Aspergillus subgen. Circumdati</taxon>
    </lineage>
</organism>
<sequence length="56" mass="6115">MHTLERTVSPPYIILRNGIDHESSDGWSVDQAVEFFTGTLAIDAALGLQGMVSHET</sequence>
<evidence type="ECO:0000313" key="1">
    <source>
        <dbReference type="EMBL" id="KAE8313552.1"/>
    </source>
</evidence>
<protein>
    <submittedName>
        <fullName evidence="1">Uncharacterized protein</fullName>
    </submittedName>
</protein>
<dbReference type="AlphaFoldDB" id="A0A5N6VYX5"/>
<keyword evidence="2" id="KW-1185">Reference proteome</keyword>